<dbReference type="Proteomes" id="UP000199598">
    <property type="component" value="Unassembled WGS sequence"/>
</dbReference>
<evidence type="ECO:0000256" key="1">
    <source>
        <dbReference type="SAM" id="MobiDB-lite"/>
    </source>
</evidence>
<accession>A0A1I3WNC2</accession>
<protein>
    <submittedName>
        <fullName evidence="2">Uncharacterized protein</fullName>
    </submittedName>
</protein>
<keyword evidence="3" id="KW-1185">Reference proteome</keyword>
<proteinExistence type="predicted"/>
<reference evidence="2 3" key="1">
    <citation type="submission" date="2016-10" db="EMBL/GenBank/DDBJ databases">
        <authorList>
            <person name="Varghese N."/>
            <person name="Submissions S."/>
        </authorList>
    </citation>
    <scope>NUCLEOTIDE SEQUENCE [LARGE SCALE GENOMIC DNA]</scope>
    <source>
        <strain evidence="2 3">DSM 16392</strain>
    </source>
</reference>
<gene>
    <name evidence="2" type="ORF">SAMN04488518_10260</name>
</gene>
<dbReference type="RefSeq" id="WP_093517170.1">
    <property type="nucleotide sequence ID" value="NZ_FOSK01000002.1"/>
</dbReference>
<name>A0A1I3WNC2_9HYPH</name>
<comment type="caution">
    <text evidence="2">The sequence shown here is derived from an EMBL/GenBank/DDBJ whole genome shotgun (WGS) entry which is preliminary data.</text>
</comment>
<dbReference type="EMBL" id="FOSK01000002">
    <property type="protein sequence ID" value="SFK08643.1"/>
    <property type="molecule type" value="Genomic_DNA"/>
</dbReference>
<feature type="region of interest" description="Disordered" evidence="1">
    <location>
        <begin position="27"/>
        <end position="46"/>
    </location>
</feature>
<organism evidence="2 3">
    <name type="scientific">Pseudovibrio ascidiaceicola</name>
    <dbReference type="NCBI Taxonomy" id="285279"/>
    <lineage>
        <taxon>Bacteria</taxon>
        <taxon>Pseudomonadati</taxon>
        <taxon>Pseudomonadota</taxon>
        <taxon>Alphaproteobacteria</taxon>
        <taxon>Hyphomicrobiales</taxon>
        <taxon>Stappiaceae</taxon>
        <taxon>Pseudovibrio</taxon>
    </lineage>
</organism>
<evidence type="ECO:0000313" key="3">
    <source>
        <dbReference type="Proteomes" id="UP000199598"/>
    </source>
</evidence>
<sequence length="71" mass="7946">MHLSYIRALGFNPVLVYLLSMTDSKKTETTGNQLKSAAKPKSDPKADRLAEALRANLRRRKQAAKKSTDED</sequence>
<evidence type="ECO:0000313" key="2">
    <source>
        <dbReference type="EMBL" id="SFK08643.1"/>
    </source>
</evidence>